<dbReference type="AlphaFoldDB" id="A0A2H1IHT4"/>
<organism evidence="2 3">
    <name type="scientific">Brevibacterium antiquum CNRZ 918</name>
    <dbReference type="NCBI Taxonomy" id="1255637"/>
    <lineage>
        <taxon>Bacteria</taxon>
        <taxon>Bacillati</taxon>
        <taxon>Actinomycetota</taxon>
        <taxon>Actinomycetes</taxon>
        <taxon>Micrococcales</taxon>
        <taxon>Brevibacteriaceae</taxon>
        <taxon>Brevibacterium</taxon>
    </lineage>
</organism>
<protein>
    <submittedName>
        <fullName evidence="2">Uncharacterized protein</fullName>
    </submittedName>
</protein>
<feature type="compositionally biased region" description="Low complexity" evidence="1">
    <location>
        <begin position="244"/>
        <end position="263"/>
    </location>
</feature>
<feature type="region of interest" description="Disordered" evidence="1">
    <location>
        <begin position="211"/>
        <end position="292"/>
    </location>
</feature>
<feature type="compositionally biased region" description="Polar residues" evidence="1">
    <location>
        <begin position="267"/>
        <end position="285"/>
    </location>
</feature>
<sequence length="292" mass="31849">MKHRSPLLRSLLWQVNIRRAFVALVLVFALVALSGCSTVEKPPQTGDSTGSSADPIEEVNPAAVDEPAPEAVSEDLDPYSAEDEQLIYYGEVLAFRYGIDVEPDEWLSVADKECDSYSEAGSTRVYGPRSADTLADDPRSGLLLETFVFMVNGSFWCGIDDYGTNFERYGSEAQLISLAFLETVNTIGPTNLSAADFSDYYDNQLFITRYDFDTPPESDRSDPTVPDAPDPYDSSDAFEDEAPEYGSSGPDYPYPGPYNEYEGNSGGPTQCNDGTVSNSSGQGTCSWHGGER</sequence>
<evidence type="ECO:0000313" key="2">
    <source>
        <dbReference type="EMBL" id="SMX74769.1"/>
    </source>
</evidence>
<dbReference type="Proteomes" id="UP000234433">
    <property type="component" value="Unassembled WGS sequence"/>
</dbReference>
<proteinExistence type="predicted"/>
<evidence type="ECO:0000313" key="3">
    <source>
        <dbReference type="Proteomes" id="UP000234433"/>
    </source>
</evidence>
<evidence type="ECO:0000256" key="1">
    <source>
        <dbReference type="SAM" id="MobiDB-lite"/>
    </source>
</evidence>
<accession>A0A2H1IHT4</accession>
<reference evidence="2 3" key="1">
    <citation type="submission" date="2017-03" db="EMBL/GenBank/DDBJ databases">
        <authorList>
            <person name="Afonso C.L."/>
            <person name="Miller P.J."/>
            <person name="Scott M.A."/>
            <person name="Spackman E."/>
            <person name="Goraichik I."/>
            <person name="Dimitrov K.M."/>
            <person name="Suarez D.L."/>
            <person name="Swayne D.E."/>
        </authorList>
    </citation>
    <scope>NUCLEOTIDE SEQUENCE [LARGE SCALE GENOMIC DNA]</scope>
    <source>
        <strain evidence="2 3">CNRZ 918</strain>
    </source>
</reference>
<dbReference type="EMBL" id="FXZD01000002">
    <property type="protein sequence ID" value="SMX74769.1"/>
    <property type="molecule type" value="Genomic_DNA"/>
</dbReference>
<gene>
    <name evidence="2" type="ORF">BANT918_01018</name>
</gene>
<name>A0A2H1IHT4_9MICO</name>